<gene>
    <name evidence="2" type="ORF">M1O15_12910</name>
</gene>
<name>A0ABT0IAF9_9ACTN</name>
<accession>A0ABT0IAF9</accession>
<feature type="domain" description="DUF2470" evidence="1">
    <location>
        <begin position="149"/>
        <end position="222"/>
    </location>
</feature>
<evidence type="ECO:0000259" key="1">
    <source>
        <dbReference type="Pfam" id="PF10615"/>
    </source>
</evidence>
<comment type="caution">
    <text evidence="2">The sequence shown here is derived from an EMBL/GenBank/DDBJ whole genome shotgun (WGS) entry which is preliminary data.</text>
</comment>
<dbReference type="EMBL" id="JALPTH010000010">
    <property type="protein sequence ID" value="MCK8678280.1"/>
    <property type="molecule type" value="Genomic_DNA"/>
</dbReference>
<proteinExistence type="predicted"/>
<dbReference type="InterPro" id="IPR037119">
    <property type="entry name" value="Haem_oxidase_HugZ-like_sf"/>
</dbReference>
<protein>
    <submittedName>
        <fullName evidence="2">DUF2470 domain-containing protein</fullName>
    </submittedName>
</protein>
<sequence>MVLAKLRPAGPSTAERIRSVVAAAGSLSLTTDGNCYDLIAMHTVDRAGVLRLHTPADSLPAVEAVCAPDGLRALLEFTDLAPTLTRDRVRAKVTLAGVLTPCQTQDTPDALVLRLDPARAAIECGGLVERVEPGPLAAAAPDVLAMEEAAMLVHLDEDHPDIVERLALLAGPEPRRETRVRPLAMDRYGIVLRFEYPDHHEDARVAFPVPVRSAGEVRRQVERLLSRAYAPRERRGT</sequence>
<evidence type="ECO:0000313" key="3">
    <source>
        <dbReference type="Proteomes" id="UP001522868"/>
    </source>
</evidence>
<evidence type="ECO:0000313" key="2">
    <source>
        <dbReference type="EMBL" id="MCK8678280.1"/>
    </source>
</evidence>
<dbReference type="Pfam" id="PF10615">
    <property type="entry name" value="DUF2470"/>
    <property type="match status" value="1"/>
</dbReference>
<dbReference type="Proteomes" id="UP001522868">
    <property type="component" value="Unassembled WGS sequence"/>
</dbReference>
<organism evidence="2 3">
    <name type="scientific">Streptomyces lichenis</name>
    <dbReference type="NCBI Taxonomy" id="2306967"/>
    <lineage>
        <taxon>Bacteria</taxon>
        <taxon>Bacillati</taxon>
        <taxon>Actinomycetota</taxon>
        <taxon>Actinomycetes</taxon>
        <taxon>Kitasatosporales</taxon>
        <taxon>Streptomycetaceae</taxon>
        <taxon>Streptomyces</taxon>
    </lineage>
</organism>
<dbReference type="InterPro" id="IPR019595">
    <property type="entry name" value="DUF2470"/>
</dbReference>
<dbReference type="SUPFAM" id="SSF50475">
    <property type="entry name" value="FMN-binding split barrel"/>
    <property type="match status" value="1"/>
</dbReference>
<reference evidence="2 3" key="1">
    <citation type="submission" date="2022-04" db="EMBL/GenBank/DDBJ databases">
        <title>Streptomyces sp. nov. LCR6-01 isolated from Lichen of Dirinaria sp.</title>
        <authorList>
            <person name="Kanchanasin P."/>
            <person name="Tanasupawat S."/>
            <person name="Phongsopitanun W."/>
        </authorList>
    </citation>
    <scope>NUCLEOTIDE SEQUENCE [LARGE SCALE GENOMIC DNA]</scope>
    <source>
        <strain evidence="2 3">LCR6-01</strain>
    </source>
</reference>
<dbReference type="RefSeq" id="WP_248633868.1">
    <property type="nucleotide sequence ID" value="NZ_JALPTH010000010.1"/>
</dbReference>
<dbReference type="Gene3D" id="3.20.180.10">
    <property type="entry name" value="PNP-oxidase-like"/>
    <property type="match status" value="1"/>
</dbReference>
<keyword evidence="3" id="KW-1185">Reference proteome</keyword>